<dbReference type="Proteomes" id="UP000078343">
    <property type="component" value="Unassembled WGS sequence"/>
</dbReference>
<organism evidence="1 2">
    <name type="scientific">Fonsecaea erecta</name>
    <dbReference type="NCBI Taxonomy" id="1367422"/>
    <lineage>
        <taxon>Eukaryota</taxon>
        <taxon>Fungi</taxon>
        <taxon>Dikarya</taxon>
        <taxon>Ascomycota</taxon>
        <taxon>Pezizomycotina</taxon>
        <taxon>Eurotiomycetes</taxon>
        <taxon>Chaetothyriomycetidae</taxon>
        <taxon>Chaetothyriales</taxon>
        <taxon>Herpotrichiellaceae</taxon>
        <taxon>Fonsecaea</taxon>
    </lineage>
</organism>
<gene>
    <name evidence="1" type="ORF">AYL99_11536</name>
</gene>
<reference evidence="1 2" key="1">
    <citation type="submission" date="2016-04" db="EMBL/GenBank/DDBJ databases">
        <title>Draft genome of Fonsecaea erecta CBS 125763.</title>
        <authorList>
            <person name="Weiss V.A."/>
            <person name="Vicente V.A."/>
            <person name="Raittz R.T."/>
            <person name="Moreno L.F."/>
            <person name="De Souza E.M."/>
            <person name="Pedrosa F.O."/>
            <person name="Steffens M.B."/>
            <person name="Faoro H."/>
            <person name="Tadra-Sfeir M.Z."/>
            <person name="Najafzadeh M.J."/>
            <person name="Felipe M.S."/>
            <person name="Teixeira M."/>
            <person name="Sun J."/>
            <person name="Xi L."/>
            <person name="Gomes R."/>
            <person name="De Azevedo C.M."/>
            <person name="Salgado C.G."/>
            <person name="Da Silva M.B."/>
            <person name="Nascimento M.F."/>
            <person name="Queiroz-Telles F."/>
            <person name="Attili D.S."/>
            <person name="Gorbushina A."/>
        </authorList>
    </citation>
    <scope>NUCLEOTIDE SEQUENCE [LARGE SCALE GENOMIC DNA]</scope>
    <source>
        <strain evidence="1 2">CBS 125763</strain>
    </source>
</reference>
<dbReference type="RefSeq" id="XP_018687802.1">
    <property type="nucleotide sequence ID" value="XM_018843042.1"/>
</dbReference>
<evidence type="ECO:0000313" key="2">
    <source>
        <dbReference type="Proteomes" id="UP000078343"/>
    </source>
</evidence>
<dbReference type="EMBL" id="LVYI01000014">
    <property type="protein sequence ID" value="OAP54435.1"/>
    <property type="molecule type" value="Genomic_DNA"/>
</dbReference>
<dbReference type="GeneID" id="30015704"/>
<keyword evidence="2" id="KW-1185">Reference proteome</keyword>
<comment type="caution">
    <text evidence="1">The sequence shown here is derived from an EMBL/GenBank/DDBJ whole genome shotgun (WGS) entry which is preliminary data.</text>
</comment>
<protein>
    <submittedName>
        <fullName evidence="1">Uncharacterized protein</fullName>
    </submittedName>
</protein>
<name>A0A178Z5U9_9EURO</name>
<evidence type="ECO:0000313" key="1">
    <source>
        <dbReference type="EMBL" id="OAP54435.1"/>
    </source>
</evidence>
<dbReference type="OrthoDB" id="9990807at2759"/>
<dbReference type="AlphaFoldDB" id="A0A178Z5U9"/>
<accession>A0A178Z5U9</accession>
<sequence>MDSSRGLWQWLIDSSVFRNVALRFANTTGGRKYNGNIWETHFTPPAQVLVEKLMIRMHLITPFTSKDASENHSYTASSNATSFVDSNQIYLLGLSTGGDVVYLGDEDSAYDRNTCTVDSTFTLDAAGNDKLVYAVASRSKQKTEQQADGTTREWVDEAEVADTLFTV</sequence>
<proteinExistence type="predicted"/>